<evidence type="ECO:0000313" key="2">
    <source>
        <dbReference type="Proteomes" id="UP000193689"/>
    </source>
</evidence>
<gene>
    <name evidence="1" type="ORF">BCR38DRAFT_479672</name>
</gene>
<dbReference type="InParanoid" id="A0A1Y2EHX0"/>
<sequence>MISTSVQKVNHETGAARTTLLRTHAHAFCQSLLSAPPPRELLSQHFIPDSKDRKPTIFEHGPSWATSRLPFLGREFIGVDECEKYFTVLSETLKMKLSKGSFPSVDGFVVDAEKNEVCVVGKGRFESVSTGRSWEEQFSYVLGGWDEQGKLGNWHIWADPLSAWVALGEEDIEGWGKGEHRSLGM</sequence>
<evidence type="ECO:0008006" key="3">
    <source>
        <dbReference type="Google" id="ProtNLM"/>
    </source>
</evidence>
<dbReference type="Proteomes" id="UP000193689">
    <property type="component" value="Unassembled WGS sequence"/>
</dbReference>
<proteinExistence type="predicted"/>
<dbReference type="STRING" id="1141098.A0A1Y2EHX0"/>
<dbReference type="EMBL" id="MCFJ01000001">
    <property type="protein sequence ID" value="ORY71153.1"/>
    <property type="molecule type" value="Genomic_DNA"/>
</dbReference>
<comment type="caution">
    <text evidence="1">The sequence shown here is derived from an EMBL/GenBank/DDBJ whole genome shotgun (WGS) entry which is preliminary data.</text>
</comment>
<dbReference type="AlphaFoldDB" id="A0A1Y2EHX0"/>
<reference evidence="1 2" key="1">
    <citation type="submission" date="2016-07" db="EMBL/GenBank/DDBJ databases">
        <title>Pervasive Adenine N6-methylation of Active Genes in Fungi.</title>
        <authorList>
            <consortium name="DOE Joint Genome Institute"/>
            <person name="Mondo S.J."/>
            <person name="Dannebaum R.O."/>
            <person name="Kuo R.C."/>
            <person name="Labutti K."/>
            <person name="Haridas S."/>
            <person name="Kuo A."/>
            <person name="Salamov A."/>
            <person name="Ahrendt S.R."/>
            <person name="Lipzen A."/>
            <person name="Sullivan W."/>
            <person name="Andreopoulos W.B."/>
            <person name="Clum A."/>
            <person name="Lindquist E."/>
            <person name="Daum C."/>
            <person name="Ramamoorthy G.K."/>
            <person name="Gryganskyi A."/>
            <person name="Culley D."/>
            <person name="Magnuson J.K."/>
            <person name="James T.Y."/>
            <person name="O'Malley M.A."/>
            <person name="Stajich J.E."/>
            <person name="Spatafora J.W."/>
            <person name="Visel A."/>
            <person name="Grigoriev I.V."/>
        </authorList>
    </citation>
    <scope>NUCLEOTIDE SEQUENCE [LARGE SCALE GENOMIC DNA]</scope>
    <source>
        <strain evidence="1 2">CBS 129021</strain>
    </source>
</reference>
<accession>A0A1Y2EHX0</accession>
<protein>
    <recommendedName>
        <fullName evidence="3">SnoaL-like domain-containing protein</fullName>
    </recommendedName>
</protein>
<keyword evidence="2" id="KW-1185">Reference proteome</keyword>
<dbReference type="OrthoDB" id="3352776at2759"/>
<evidence type="ECO:0000313" key="1">
    <source>
        <dbReference type="EMBL" id="ORY71153.1"/>
    </source>
</evidence>
<organism evidence="1 2">
    <name type="scientific">Pseudomassariella vexata</name>
    <dbReference type="NCBI Taxonomy" id="1141098"/>
    <lineage>
        <taxon>Eukaryota</taxon>
        <taxon>Fungi</taxon>
        <taxon>Dikarya</taxon>
        <taxon>Ascomycota</taxon>
        <taxon>Pezizomycotina</taxon>
        <taxon>Sordariomycetes</taxon>
        <taxon>Xylariomycetidae</taxon>
        <taxon>Amphisphaeriales</taxon>
        <taxon>Pseudomassariaceae</taxon>
        <taxon>Pseudomassariella</taxon>
    </lineage>
</organism>
<dbReference type="GeneID" id="63779396"/>
<dbReference type="RefSeq" id="XP_040720745.1">
    <property type="nucleotide sequence ID" value="XM_040863184.1"/>
</dbReference>
<name>A0A1Y2EHX0_9PEZI</name>